<evidence type="ECO:0000256" key="1">
    <source>
        <dbReference type="ARBA" id="ARBA00004141"/>
    </source>
</evidence>
<feature type="transmembrane region" description="Helical" evidence="5">
    <location>
        <begin position="261"/>
        <end position="283"/>
    </location>
</feature>
<dbReference type="InterPro" id="IPR050382">
    <property type="entry name" value="MFS_Na/Anion_cotransporter"/>
</dbReference>
<keyword evidence="3 5" id="KW-1133">Transmembrane helix</keyword>
<sequence>MILSPRRRWLLFALALTASILNLVDRQIIAVLKPVIAADLGWSDNDYGTLAAWFQGSAAVAFLFTGWIADKLGVKWANPLGVVTWSIAAIAHAWAFTMGQFIVVRAALGATEAMGTPTGIKTIATIFPPHLRSFAFGLSNAVGSVGAILAPLGIPLLAALYGWRAAFVIAGLLGFVWAAAWLIATRGLKFDAPPVQARTMPEADEDAAPDYGPIVRDRRTWGIAVAKVLSDSTWWLMLFWMPDFFNRQFGLSGTALGPPLAIAYTGAAIGSVIAGGLATRLLVRGLPLDRVRKGTMLVSALVVVPIPFALQAQEVWQATLILALALAGHQGFSTTLFAVISDVTPQAKVGRVTAFGAFCGNLGGMAIAKIAGLVLSAGLGYSPLFAFAAVSYLLALGWIQLLMPRIRRAEPGSAPALAGGH</sequence>
<comment type="caution">
    <text evidence="7">The sequence shown here is derived from an EMBL/GenBank/DDBJ whole genome shotgun (WGS) entry which is preliminary data.</text>
</comment>
<feature type="transmembrane region" description="Helical" evidence="5">
    <location>
        <begin position="50"/>
        <end position="69"/>
    </location>
</feature>
<evidence type="ECO:0000256" key="2">
    <source>
        <dbReference type="ARBA" id="ARBA00022692"/>
    </source>
</evidence>
<evidence type="ECO:0000313" key="8">
    <source>
        <dbReference type="Proteomes" id="UP001361239"/>
    </source>
</evidence>
<keyword evidence="8" id="KW-1185">Reference proteome</keyword>
<protein>
    <submittedName>
        <fullName evidence="7">MFS transporter</fullName>
    </submittedName>
</protein>
<feature type="transmembrane region" description="Helical" evidence="5">
    <location>
        <begin position="381"/>
        <end position="399"/>
    </location>
</feature>
<feature type="transmembrane region" description="Helical" evidence="5">
    <location>
        <begin position="318"/>
        <end position="340"/>
    </location>
</feature>
<evidence type="ECO:0000313" key="7">
    <source>
        <dbReference type="EMBL" id="MEJ5977746.1"/>
    </source>
</evidence>
<dbReference type="PANTHER" id="PTHR11662">
    <property type="entry name" value="SOLUTE CARRIER FAMILY 17"/>
    <property type="match status" value="1"/>
</dbReference>
<reference evidence="7 8" key="1">
    <citation type="submission" date="2024-03" db="EMBL/GenBank/DDBJ databases">
        <authorList>
            <person name="Jo J.-H."/>
        </authorList>
    </citation>
    <scope>NUCLEOTIDE SEQUENCE [LARGE SCALE GENOMIC DNA]</scope>
    <source>
        <strain evidence="7 8">PS1R-30</strain>
    </source>
</reference>
<dbReference type="InterPro" id="IPR011701">
    <property type="entry name" value="MFS"/>
</dbReference>
<evidence type="ECO:0000259" key="6">
    <source>
        <dbReference type="PROSITE" id="PS50850"/>
    </source>
</evidence>
<accession>A0ABU8RXI2</accession>
<feature type="transmembrane region" description="Helical" evidence="5">
    <location>
        <begin position="134"/>
        <end position="157"/>
    </location>
</feature>
<dbReference type="InterPro" id="IPR036259">
    <property type="entry name" value="MFS_trans_sf"/>
</dbReference>
<comment type="subcellular location">
    <subcellularLocation>
        <location evidence="1">Membrane</location>
        <topology evidence="1">Multi-pass membrane protein</topology>
    </subcellularLocation>
</comment>
<feature type="domain" description="Major facilitator superfamily (MFS) profile" evidence="6">
    <location>
        <begin position="11"/>
        <end position="407"/>
    </location>
</feature>
<dbReference type="Proteomes" id="UP001361239">
    <property type="component" value="Unassembled WGS sequence"/>
</dbReference>
<feature type="transmembrane region" description="Helical" evidence="5">
    <location>
        <begin position="76"/>
        <end position="96"/>
    </location>
</feature>
<dbReference type="InterPro" id="IPR020846">
    <property type="entry name" value="MFS_dom"/>
</dbReference>
<evidence type="ECO:0000256" key="4">
    <source>
        <dbReference type="ARBA" id="ARBA00023136"/>
    </source>
</evidence>
<dbReference type="EMBL" id="JBBHJZ010000002">
    <property type="protein sequence ID" value="MEJ5977746.1"/>
    <property type="molecule type" value="Genomic_DNA"/>
</dbReference>
<feature type="transmembrane region" description="Helical" evidence="5">
    <location>
        <begin position="352"/>
        <end position="375"/>
    </location>
</feature>
<proteinExistence type="predicted"/>
<feature type="transmembrane region" description="Helical" evidence="5">
    <location>
        <begin position="163"/>
        <end position="184"/>
    </location>
</feature>
<dbReference type="SUPFAM" id="SSF103473">
    <property type="entry name" value="MFS general substrate transporter"/>
    <property type="match status" value="1"/>
</dbReference>
<name>A0ABU8RXI2_9SPHN</name>
<gene>
    <name evidence="7" type="ORF">WG901_13945</name>
</gene>
<keyword evidence="2 5" id="KW-0812">Transmembrane</keyword>
<keyword evidence="4 5" id="KW-0472">Membrane</keyword>
<dbReference type="PANTHER" id="PTHR11662:SF285">
    <property type="entry name" value="HEXURONATE TRANSPORTER"/>
    <property type="match status" value="1"/>
</dbReference>
<dbReference type="Gene3D" id="1.20.1250.20">
    <property type="entry name" value="MFS general substrate transporter like domains"/>
    <property type="match status" value="2"/>
</dbReference>
<evidence type="ECO:0000256" key="3">
    <source>
        <dbReference type="ARBA" id="ARBA00022989"/>
    </source>
</evidence>
<dbReference type="Pfam" id="PF07690">
    <property type="entry name" value="MFS_1"/>
    <property type="match status" value="1"/>
</dbReference>
<evidence type="ECO:0000256" key="5">
    <source>
        <dbReference type="SAM" id="Phobius"/>
    </source>
</evidence>
<feature type="transmembrane region" description="Helical" evidence="5">
    <location>
        <begin position="295"/>
        <end position="312"/>
    </location>
</feature>
<dbReference type="RefSeq" id="WP_339587676.1">
    <property type="nucleotide sequence ID" value="NZ_JBBHJZ010000002.1"/>
</dbReference>
<dbReference type="PROSITE" id="PS50850">
    <property type="entry name" value="MFS"/>
    <property type="match status" value="1"/>
</dbReference>
<organism evidence="7 8">
    <name type="scientific">Novosphingobium anseongense</name>
    <dbReference type="NCBI Taxonomy" id="3133436"/>
    <lineage>
        <taxon>Bacteria</taxon>
        <taxon>Pseudomonadati</taxon>
        <taxon>Pseudomonadota</taxon>
        <taxon>Alphaproteobacteria</taxon>
        <taxon>Sphingomonadales</taxon>
        <taxon>Sphingomonadaceae</taxon>
        <taxon>Novosphingobium</taxon>
    </lineage>
</organism>